<evidence type="ECO:0000313" key="9">
    <source>
        <dbReference type="Proteomes" id="UP000515789"/>
    </source>
</evidence>
<dbReference type="PRINTS" id="PR00455">
    <property type="entry name" value="HTHTETR"/>
</dbReference>
<dbReference type="PANTHER" id="PTHR30055:SF234">
    <property type="entry name" value="HTH-TYPE TRANSCRIPTIONAL REGULATOR BETI"/>
    <property type="match status" value="1"/>
</dbReference>
<protein>
    <submittedName>
        <fullName evidence="7">TetR/AcrR family transcriptional regulator</fullName>
    </submittedName>
</protein>
<reference evidence="7 9" key="2">
    <citation type="submission" date="2019-04" db="EMBL/GenBank/DDBJ databases">
        <authorList>
            <person name="Schori C."/>
            <person name="Ahrens C."/>
        </authorList>
    </citation>
    <scope>NUCLEOTIDE SEQUENCE [LARGE SCALE GENOMIC DNA]</scope>
    <source>
        <strain evidence="7 9">DSM 2950</strain>
    </source>
</reference>
<dbReference type="EMBL" id="CP039126">
    <property type="protein sequence ID" value="QMW80051.1"/>
    <property type="molecule type" value="Genomic_DNA"/>
</dbReference>
<name>A0A4P6LZK0_9FIRM</name>
<dbReference type="Gene3D" id="1.10.357.10">
    <property type="entry name" value="Tetracycline Repressor, domain 2"/>
    <property type="match status" value="1"/>
</dbReference>
<sequence>MGTSAGEGKKQENKKEEILKVSRGFFIEQGYEKTSMRQIAAAADVSLGLVAYHFKTKRDIALEIVQRMYHRFAAFAKMYVNRHRNPILYSGLLVNLNYMVFSSEKYEAFYRDILRNDILLDVIAQSGVETYMSIRDNYRPDLSDEEAEKMGWYGNFISVSMERTLVLYDESLEMMEGSIPDVIFKSYMGLWRFPDVDRIMEEVCTESRELAERILGEHPEIYR</sequence>
<dbReference type="GO" id="GO:0003700">
    <property type="term" value="F:DNA-binding transcription factor activity"/>
    <property type="evidence" value="ECO:0007669"/>
    <property type="project" value="TreeGrafter"/>
</dbReference>
<dbReference type="InterPro" id="IPR009057">
    <property type="entry name" value="Homeodomain-like_sf"/>
</dbReference>
<keyword evidence="3" id="KW-0804">Transcription</keyword>
<dbReference type="InterPro" id="IPR001647">
    <property type="entry name" value="HTH_TetR"/>
</dbReference>
<evidence type="ECO:0000256" key="3">
    <source>
        <dbReference type="ARBA" id="ARBA00023163"/>
    </source>
</evidence>
<keyword evidence="2 4" id="KW-0238">DNA-binding</keyword>
<dbReference type="SUPFAM" id="SSF46689">
    <property type="entry name" value="Homeodomain-like"/>
    <property type="match status" value="1"/>
</dbReference>
<feature type="domain" description="HTH tetR-type" evidence="5">
    <location>
        <begin position="12"/>
        <end position="72"/>
    </location>
</feature>
<dbReference type="PROSITE" id="PS50977">
    <property type="entry name" value="HTH_TETR_2"/>
    <property type="match status" value="1"/>
</dbReference>
<reference evidence="6 8" key="1">
    <citation type="submission" date="2019-01" db="EMBL/GenBank/DDBJ databases">
        <title>PMF-metabolizing Aryl O-demethylase.</title>
        <authorList>
            <person name="Kim M."/>
        </authorList>
    </citation>
    <scope>NUCLEOTIDE SEQUENCE [LARGE SCALE GENOMIC DNA]</scope>
    <source>
        <strain evidence="6 8">PMF1</strain>
    </source>
</reference>
<accession>A0A4P6LZK0</accession>
<dbReference type="Pfam" id="PF00440">
    <property type="entry name" value="TetR_N"/>
    <property type="match status" value="1"/>
</dbReference>
<evidence type="ECO:0000313" key="6">
    <source>
        <dbReference type="EMBL" id="QBE96700.1"/>
    </source>
</evidence>
<dbReference type="GO" id="GO:0000976">
    <property type="term" value="F:transcription cis-regulatory region binding"/>
    <property type="evidence" value="ECO:0007669"/>
    <property type="project" value="TreeGrafter"/>
</dbReference>
<organism evidence="6 8">
    <name type="scientific">Blautia producta</name>
    <dbReference type="NCBI Taxonomy" id="33035"/>
    <lineage>
        <taxon>Bacteria</taxon>
        <taxon>Bacillati</taxon>
        <taxon>Bacillota</taxon>
        <taxon>Clostridia</taxon>
        <taxon>Lachnospirales</taxon>
        <taxon>Lachnospiraceae</taxon>
        <taxon>Blautia</taxon>
    </lineage>
</organism>
<feature type="DNA-binding region" description="H-T-H motif" evidence="4">
    <location>
        <begin position="35"/>
        <end position="54"/>
    </location>
</feature>
<gene>
    <name evidence="7" type="ORF">E5259_22050</name>
    <name evidence="6" type="ORF">PMF13cell1_02247</name>
</gene>
<evidence type="ECO:0000313" key="8">
    <source>
        <dbReference type="Proteomes" id="UP000289794"/>
    </source>
</evidence>
<dbReference type="Proteomes" id="UP000289794">
    <property type="component" value="Chromosome"/>
</dbReference>
<keyword evidence="1" id="KW-0805">Transcription regulation</keyword>
<dbReference type="AlphaFoldDB" id="A0A4P6LZK0"/>
<dbReference type="EMBL" id="CP035945">
    <property type="protein sequence ID" value="QBE96700.1"/>
    <property type="molecule type" value="Genomic_DNA"/>
</dbReference>
<dbReference type="PANTHER" id="PTHR30055">
    <property type="entry name" value="HTH-TYPE TRANSCRIPTIONAL REGULATOR RUTR"/>
    <property type="match status" value="1"/>
</dbReference>
<evidence type="ECO:0000256" key="4">
    <source>
        <dbReference type="PROSITE-ProRule" id="PRU00335"/>
    </source>
</evidence>
<dbReference type="InterPro" id="IPR050109">
    <property type="entry name" value="HTH-type_TetR-like_transc_reg"/>
</dbReference>
<evidence type="ECO:0000256" key="1">
    <source>
        <dbReference type="ARBA" id="ARBA00023015"/>
    </source>
</evidence>
<dbReference type="GeneID" id="75054537"/>
<evidence type="ECO:0000259" key="5">
    <source>
        <dbReference type="PROSITE" id="PS50977"/>
    </source>
</evidence>
<dbReference type="RefSeq" id="WP_018594191.1">
    <property type="nucleotide sequence ID" value="NZ_AP031416.1"/>
</dbReference>
<dbReference type="KEGG" id="bpro:PMF13cell1_02247"/>
<dbReference type="Proteomes" id="UP000515789">
    <property type="component" value="Chromosome"/>
</dbReference>
<proteinExistence type="predicted"/>
<evidence type="ECO:0000256" key="2">
    <source>
        <dbReference type="ARBA" id="ARBA00023125"/>
    </source>
</evidence>
<evidence type="ECO:0000313" key="7">
    <source>
        <dbReference type="EMBL" id="QMW80051.1"/>
    </source>
</evidence>